<feature type="transmembrane region" description="Helical" evidence="6">
    <location>
        <begin position="437"/>
        <end position="461"/>
    </location>
</feature>
<feature type="transmembrane region" description="Helical" evidence="6">
    <location>
        <begin position="381"/>
        <end position="398"/>
    </location>
</feature>
<comment type="caution">
    <text evidence="7">The sequence shown here is derived from an EMBL/GenBank/DDBJ whole genome shotgun (WGS) entry which is preliminary data.</text>
</comment>
<keyword evidence="2" id="KW-1003">Cell membrane</keyword>
<dbReference type="PANTHER" id="PTHR30250:SF26">
    <property type="entry name" value="PSMA PROTEIN"/>
    <property type="match status" value="1"/>
</dbReference>
<evidence type="ECO:0000256" key="1">
    <source>
        <dbReference type="ARBA" id="ARBA00004651"/>
    </source>
</evidence>
<evidence type="ECO:0000313" key="8">
    <source>
        <dbReference type="Proteomes" id="UP001597512"/>
    </source>
</evidence>
<proteinExistence type="predicted"/>
<feature type="transmembrane region" description="Helical" evidence="6">
    <location>
        <begin position="163"/>
        <end position="182"/>
    </location>
</feature>
<feature type="transmembrane region" description="Helical" evidence="6">
    <location>
        <begin position="126"/>
        <end position="151"/>
    </location>
</feature>
<feature type="transmembrane region" description="Helical" evidence="6">
    <location>
        <begin position="310"/>
        <end position="332"/>
    </location>
</feature>
<dbReference type="InterPro" id="IPR050833">
    <property type="entry name" value="Poly_Biosynth_Transport"/>
</dbReference>
<name>A0ABW6AFM1_9BACT</name>
<feature type="transmembrane region" description="Helical" evidence="6">
    <location>
        <begin position="188"/>
        <end position="208"/>
    </location>
</feature>
<gene>
    <name evidence="7" type="ORF">ACFS25_10515</name>
</gene>
<protein>
    <submittedName>
        <fullName evidence="7">Lipopolysaccharide biosynthesis protein</fullName>
    </submittedName>
</protein>
<feature type="transmembrane region" description="Helical" evidence="6">
    <location>
        <begin position="80"/>
        <end position="106"/>
    </location>
</feature>
<dbReference type="RefSeq" id="WP_381500890.1">
    <property type="nucleotide sequence ID" value="NZ_JBHUOM010000002.1"/>
</dbReference>
<feature type="transmembrane region" description="Helical" evidence="6">
    <location>
        <begin position="12"/>
        <end position="33"/>
    </location>
</feature>
<evidence type="ECO:0000256" key="3">
    <source>
        <dbReference type="ARBA" id="ARBA00022692"/>
    </source>
</evidence>
<organism evidence="7 8">
    <name type="scientific">Spirosoma flavum</name>
    <dbReference type="NCBI Taxonomy" id="2048557"/>
    <lineage>
        <taxon>Bacteria</taxon>
        <taxon>Pseudomonadati</taxon>
        <taxon>Bacteroidota</taxon>
        <taxon>Cytophagia</taxon>
        <taxon>Cytophagales</taxon>
        <taxon>Cytophagaceae</taxon>
        <taxon>Spirosoma</taxon>
    </lineage>
</organism>
<feature type="transmembrane region" description="Helical" evidence="6">
    <location>
        <begin position="404"/>
        <end position="425"/>
    </location>
</feature>
<evidence type="ECO:0000256" key="4">
    <source>
        <dbReference type="ARBA" id="ARBA00022989"/>
    </source>
</evidence>
<dbReference type="PANTHER" id="PTHR30250">
    <property type="entry name" value="PST FAMILY PREDICTED COLANIC ACID TRANSPORTER"/>
    <property type="match status" value="1"/>
</dbReference>
<dbReference type="Proteomes" id="UP001597512">
    <property type="component" value="Unassembled WGS sequence"/>
</dbReference>
<evidence type="ECO:0000256" key="5">
    <source>
        <dbReference type="ARBA" id="ARBA00023136"/>
    </source>
</evidence>
<evidence type="ECO:0000256" key="6">
    <source>
        <dbReference type="SAM" id="Phobius"/>
    </source>
</evidence>
<keyword evidence="8" id="KW-1185">Reference proteome</keyword>
<dbReference type="EMBL" id="JBHUOM010000002">
    <property type="protein sequence ID" value="MFD2934217.1"/>
    <property type="molecule type" value="Genomic_DNA"/>
</dbReference>
<sequence>MSTASRLISGSAASWVQIGVNMVFQVILLPIYLTHWDVVTYGVWISIQALVSIITTLDFGHQEFLTYEFLRIGKEKPLELSVCLWSGISISTLISILQIVSVLFFINSGTLPLLLGKSTLLSSSLIHEAGLILLLQSITWFICLSVSGSIFRVLGPFGYYPRMAWWNLFSSIVSSIAPIVAINLGADLLVTGITTACASVVFSIPLYIDLFRLLRREKIKFCYPSWKVGSKNFLHSLAISGKGLLENARQQGVRLVLVPLVGAAGLVAFSTMRTGANVALQGVRTIINPLMPELMRFLSKRDQERVDASFGILWIVVVAIVAPALVVLQAFIEPLYHLWTRGQTTFDPLLFSILSLSILVYAVAQPAMAVVIGNNLLKPQLMLSIAAAAIVIGGMLILVPKNGILGAGISLLVAEIVATSGYKIVAQRWLREVGLLWPAHSSQVATTSVWIAAIAMAFMIWLPQIKWSILICSTLLLLWNAWRFWQVLPSFATQYAKKMLIYLPGIKKIYNT</sequence>
<feature type="transmembrane region" description="Helical" evidence="6">
    <location>
        <begin position="352"/>
        <end position="374"/>
    </location>
</feature>
<keyword evidence="3 6" id="KW-0812">Transmembrane</keyword>
<evidence type="ECO:0000313" key="7">
    <source>
        <dbReference type="EMBL" id="MFD2934217.1"/>
    </source>
</evidence>
<reference evidence="8" key="1">
    <citation type="journal article" date="2019" name="Int. J. Syst. Evol. Microbiol.">
        <title>The Global Catalogue of Microorganisms (GCM) 10K type strain sequencing project: providing services to taxonomists for standard genome sequencing and annotation.</title>
        <authorList>
            <consortium name="The Broad Institute Genomics Platform"/>
            <consortium name="The Broad Institute Genome Sequencing Center for Infectious Disease"/>
            <person name="Wu L."/>
            <person name="Ma J."/>
        </authorList>
    </citation>
    <scope>NUCLEOTIDE SEQUENCE [LARGE SCALE GENOMIC DNA]</scope>
    <source>
        <strain evidence="8">KCTC 52490</strain>
    </source>
</reference>
<accession>A0ABW6AFM1</accession>
<evidence type="ECO:0000256" key="2">
    <source>
        <dbReference type="ARBA" id="ARBA00022475"/>
    </source>
</evidence>
<comment type="subcellular location">
    <subcellularLocation>
        <location evidence="1">Cell membrane</location>
        <topology evidence="1">Multi-pass membrane protein</topology>
    </subcellularLocation>
</comment>
<feature type="transmembrane region" description="Helical" evidence="6">
    <location>
        <begin position="467"/>
        <end position="485"/>
    </location>
</feature>
<feature type="transmembrane region" description="Helical" evidence="6">
    <location>
        <begin position="39"/>
        <end position="59"/>
    </location>
</feature>
<keyword evidence="5 6" id="KW-0472">Membrane</keyword>
<keyword evidence="4 6" id="KW-1133">Transmembrane helix</keyword>